<dbReference type="PANTHER" id="PTHR12393">
    <property type="entry name" value="SPHINGOMYELIN PHOSPHODIESTERASE RELATED"/>
    <property type="match status" value="1"/>
</dbReference>
<protein>
    <submittedName>
        <fullName evidence="1">Uncharacterized protein</fullName>
    </submittedName>
</protein>
<dbReference type="AlphaFoldDB" id="A0A150GIG3"/>
<proteinExistence type="predicted"/>
<dbReference type="GO" id="GO:0004620">
    <property type="term" value="F:phospholipase activity"/>
    <property type="evidence" value="ECO:0007669"/>
    <property type="project" value="TreeGrafter"/>
</dbReference>
<organism evidence="1 2">
    <name type="scientific">Gonium pectorale</name>
    <name type="common">Green alga</name>
    <dbReference type="NCBI Taxonomy" id="33097"/>
    <lineage>
        <taxon>Eukaryota</taxon>
        <taxon>Viridiplantae</taxon>
        <taxon>Chlorophyta</taxon>
        <taxon>core chlorophytes</taxon>
        <taxon>Chlorophyceae</taxon>
        <taxon>CS clade</taxon>
        <taxon>Chlamydomonadales</taxon>
        <taxon>Volvocaceae</taxon>
        <taxon>Gonium</taxon>
    </lineage>
</organism>
<dbReference type="GO" id="GO:0005783">
    <property type="term" value="C:endoplasmic reticulum"/>
    <property type="evidence" value="ECO:0007669"/>
    <property type="project" value="TreeGrafter"/>
</dbReference>
<keyword evidence="2" id="KW-1185">Reference proteome</keyword>
<comment type="caution">
    <text evidence="1">The sequence shown here is derived from an EMBL/GenBank/DDBJ whole genome shotgun (WGS) entry which is preliminary data.</text>
</comment>
<dbReference type="EMBL" id="LSYV01000021">
    <property type="protein sequence ID" value="KXZ49603.1"/>
    <property type="molecule type" value="Genomic_DNA"/>
</dbReference>
<dbReference type="GO" id="GO:0046513">
    <property type="term" value="P:ceramide biosynthetic process"/>
    <property type="evidence" value="ECO:0007669"/>
    <property type="project" value="TreeGrafter"/>
</dbReference>
<dbReference type="Proteomes" id="UP000075714">
    <property type="component" value="Unassembled WGS sequence"/>
</dbReference>
<accession>A0A150GIG3</accession>
<reference evidence="2" key="1">
    <citation type="journal article" date="2016" name="Nat. Commun.">
        <title>The Gonium pectorale genome demonstrates co-option of cell cycle regulation during the evolution of multicellularity.</title>
        <authorList>
            <person name="Hanschen E.R."/>
            <person name="Marriage T.N."/>
            <person name="Ferris P.J."/>
            <person name="Hamaji T."/>
            <person name="Toyoda A."/>
            <person name="Fujiyama A."/>
            <person name="Neme R."/>
            <person name="Noguchi H."/>
            <person name="Minakuchi Y."/>
            <person name="Suzuki M."/>
            <person name="Kawai-Toyooka H."/>
            <person name="Smith D.R."/>
            <person name="Sparks H."/>
            <person name="Anderson J."/>
            <person name="Bakaric R."/>
            <person name="Luria V."/>
            <person name="Karger A."/>
            <person name="Kirschner M.W."/>
            <person name="Durand P.M."/>
            <person name="Michod R.E."/>
            <person name="Nozaki H."/>
            <person name="Olson B.J."/>
        </authorList>
    </citation>
    <scope>NUCLEOTIDE SEQUENCE [LARGE SCALE GENOMIC DNA]</scope>
    <source>
        <strain evidence="2">NIES-2863</strain>
    </source>
</reference>
<dbReference type="GO" id="GO:0016020">
    <property type="term" value="C:membrane"/>
    <property type="evidence" value="ECO:0007669"/>
    <property type="project" value="TreeGrafter"/>
</dbReference>
<dbReference type="GO" id="GO:0071944">
    <property type="term" value="C:cell periphery"/>
    <property type="evidence" value="ECO:0007669"/>
    <property type="project" value="TreeGrafter"/>
</dbReference>
<dbReference type="PANTHER" id="PTHR12393:SF6">
    <property type="entry name" value="SPHINGOMYELIN PHOSPHODIESTERASE 2"/>
    <property type="match status" value="1"/>
</dbReference>
<sequence length="379" mass="39788">MPLSNDVAVVQPILAARVFLQLPPELTELIVRRLYPNEAATSFRLVNKAAAAQFLRPEHTTVRLSQPVPPHAFAAHWLAPGATRGLTLERRKQLLILTAASGVVANLEVAAQAAGLELSQAACDILPVIAAAGNLDSCQWLLGRLRHLSSGVLEASLEAAARQGHRRICELLLGVSLAPGKGPRSLAMAAQGAVRSGHLQLADWLLQRVGAPDLSRLRHPSFAVAMAEGCDLAALQRRVDSGGWGQELSAVPSYKEGAPAAAAGSPTPDWAAKVEWLEAQGCPRSADATDRAAALPDDAEALAHLTWLRGRGCPLGVLAVQAAAKAGNVAALQYLLAEVPLEAQPLEDALFVLGAAAAGGHLAVLQGPARRRLEARRPQ</sequence>
<gene>
    <name evidence="1" type="ORF">GPECTOR_20g459</name>
</gene>
<dbReference type="GO" id="GO:0030149">
    <property type="term" value="P:sphingolipid catabolic process"/>
    <property type="evidence" value="ECO:0007669"/>
    <property type="project" value="TreeGrafter"/>
</dbReference>
<name>A0A150GIG3_GONPE</name>
<evidence type="ECO:0000313" key="1">
    <source>
        <dbReference type="EMBL" id="KXZ49603.1"/>
    </source>
</evidence>
<evidence type="ECO:0000313" key="2">
    <source>
        <dbReference type="Proteomes" id="UP000075714"/>
    </source>
</evidence>